<evidence type="ECO:0000256" key="2">
    <source>
        <dbReference type="ARBA" id="ARBA00023125"/>
    </source>
</evidence>
<proteinExistence type="inferred from homology"/>
<evidence type="ECO:0000256" key="4">
    <source>
        <dbReference type="PIRNR" id="PIRNR006707"/>
    </source>
</evidence>
<feature type="domain" description="HTH arsR-type" evidence="5">
    <location>
        <begin position="3"/>
        <end position="100"/>
    </location>
</feature>
<dbReference type="Gene3D" id="1.10.10.10">
    <property type="entry name" value="Winged helix-like DNA-binding domain superfamily/Winged helix DNA-binding domain"/>
    <property type="match status" value="1"/>
</dbReference>
<dbReference type="GO" id="GO:0003700">
    <property type="term" value="F:DNA-binding transcription factor activity"/>
    <property type="evidence" value="ECO:0007669"/>
    <property type="project" value="InterPro"/>
</dbReference>
<dbReference type="InterPro" id="IPR001845">
    <property type="entry name" value="HTH_ArsR_DNA-bd_dom"/>
</dbReference>
<dbReference type="AlphaFoldDB" id="A0A2Z2MR76"/>
<dbReference type="OrthoDB" id="101229at2157"/>
<dbReference type="InterPro" id="IPR026282">
    <property type="entry name" value="MJ1563"/>
</dbReference>
<dbReference type="EMBL" id="CP015103">
    <property type="protein sequence ID" value="ASJ09751.1"/>
    <property type="molecule type" value="Genomic_DNA"/>
</dbReference>
<dbReference type="GO" id="GO:0003677">
    <property type="term" value="F:DNA binding"/>
    <property type="evidence" value="ECO:0007669"/>
    <property type="project" value="UniProtKB-UniRule"/>
</dbReference>
<dbReference type="InterPro" id="IPR036390">
    <property type="entry name" value="WH_DNA-bd_sf"/>
</dbReference>
<sequence length="153" mass="17541">MGKSKRFVEIVAQLMSRWGYTHTDGVIYAHLLLSERPLTISELAEATRLSRSSVSVSLSRLTRDYLVTYRKEGKTKYFSAVPAFLEKFLQQPRDILDREVRPLKEIVGRLMETAGGEEKARFETILTDLSALECVLEKIIELEEKESECIDAR</sequence>
<accession>A0A2Z2MR76</accession>
<comment type="similarity">
    <text evidence="4">Belongs to the GbsR family.</text>
</comment>
<dbReference type="Pfam" id="PF01022">
    <property type="entry name" value="HTH_5"/>
    <property type="match status" value="1"/>
</dbReference>
<organism evidence="6 7">
    <name type="scientific">Thermococcus siculi</name>
    <dbReference type="NCBI Taxonomy" id="72803"/>
    <lineage>
        <taxon>Archaea</taxon>
        <taxon>Methanobacteriati</taxon>
        <taxon>Methanobacteriota</taxon>
        <taxon>Thermococci</taxon>
        <taxon>Thermococcales</taxon>
        <taxon>Thermococcaceae</taxon>
        <taxon>Thermococcus</taxon>
    </lineage>
</organism>
<dbReference type="KEGG" id="tsl:A3L11_05505"/>
<keyword evidence="2 4" id="KW-0238">DNA-binding</keyword>
<keyword evidence="7" id="KW-1185">Reference proteome</keyword>
<dbReference type="SMART" id="SM00418">
    <property type="entry name" value="HTH_ARSR"/>
    <property type="match status" value="1"/>
</dbReference>
<dbReference type="PROSITE" id="PS50987">
    <property type="entry name" value="HTH_ARSR_2"/>
    <property type="match status" value="1"/>
</dbReference>
<reference evidence="6 7" key="1">
    <citation type="submission" date="2016-04" db="EMBL/GenBank/DDBJ databases">
        <title>Complete genome sequence of Thermococcus siculi type strain RG-20.</title>
        <authorList>
            <person name="Oger P.M."/>
        </authorList>
    </citation>
    <scope>NUCLEOTIDE SEQUENCE [LARGE SCALE GENOMIC DNA]</scope>
    <source>
        <strain evidence="6 7">RG-20</strain>
    </source>
</reference>
<dbReference type="Proteomes" id="UP000250125">
    <property type="component" value="Chromosome"/>
</dbReference>
<evidence type="ECO:0000313" key="6">
    <source>
        <dbReference type="EMBL" id="ASJ09751.1"/>
    </source>
</evidence>
<keyword evidence="1 4" id="KW-0805">Transcription regulation</keyword>
<protein>
    <recommendedName>
        <fullName evidence="4">HTH-type transcriptional regulator</fullName>
    </recommendedName>
</protein>
<dbReference type="PANTHER" id="PTHR38465:SF1">
    <property type="entry name" value="HTH-TYPE TRANSCRIPTIONAL REGULATOR MJ1563-RELATED"/>
    <property type="match status" value="1"/>
</dbReference>
<evidence type="ECO:0000256" key="3">
    <source>
        <dbReference type="ARBA" id="ARBA00023163"/>
    </source>
</evidence>
<keyword evidence="3 4" id="KW-0804">Transcription</keyword>
<evidence type="ECO:0000259" key="5">
    <source>
        <dbReference type="PROSITE" id="PS50987"/>
    </source>
</evidence>
<dbReference type="SUPFAM" id="SSF46785">
    <property type="entry name" value="Winged helix' DNA-binding domain"/>
    <property type="match status" value="1"/>
</dbReference>
<dbReference type="InterPro" id="IPR052362">
    <property type="entry name" value="HTH-GbsR_regulator"/>
</dbReference>
<name>A0A2Z2MR76_9EURY</name>
<evidence type="ECO:0000256" key="1">
    <source>
        <dbReference type="ARBA" id="ARBA00023015"/>
    </source>
</evidence>
<evidence type="ECO:0000313" key="7">
    <source>
        <dbReference type="Proteomes" id="UP000250125"/>
    </source>
</evidence>
<dbReference type="PANTHER" id="PTHR38465">
    <property type="entry name" value="HTH-TYPE TRANSCRIPTIONAL REGULATOR MJ1563-RELATED"/>
    <property type="match status" value="1"/>
</dbReference>
<gene>
    <name evidence="6" type="ORF">A3L11_05505</name>
</gene>
<dbReference type="PIRSF" id="PIRSF006707">
    <property type="entry name" value="MJ1563"/>
    <property type="match status" value="1"/>
</dbReference>
<dbReference type="InterPro" id="IPR036388">
    <property type="entry name" value="WH-like_DNA-bd_sf"/>
</dbReference>